<dbReference type="EMBL" id="JAFJMO010000003">
    <property type="protein sequence ID" value="KAJ8282416.1"/>
    <property type="molecule type" value="Genomic_DNA"/>
</dbReference>
<dbReference type="GO" id="GO:0000122">
    <property type="term" value="P:negative regulation of transcription by RNA polymerase II"/>
    <property type="evidence" value="ECO:0007669"/>
    <property type="project" value="UniProtKB-ARBA"/>
</dbReference>
<keyword evidence="13" id="KW-1185">Reference proteome</keyword>
<dbReference type="Pfam" id="PF00046">
    <property type="entry name" value="Homeodomain"/>
    <property type="match status" value="1"/>
</dbReference>
<comment type="caution">
    <text evidence="12">The sequence shown here is derived from an EMBL/GenBank/DDBJ whole genome shotgun (WGS) entry which is preliminary data.</text>
</comment>
<evidence type="ECO:0000256" key="4">
    <source>
        <dbReference type="ARBA" id="ARBA00023015"/>
    </source>
</evidence>
<evidence type="ECO:0000256" key="7">
    <source>
        <dbReference type="ARBA" id="ARBA00023163"/>
    </source>
</evidence>
<organism evidence="12 13">
    <name type="scientific">Conger conger</name>
    <name type="common">Conger eel</name>
    <name type="synonym">Muraena conger</name>
    <dbReference type="NCBI Taxonomy" id="82655"/>
    <lineage>
        <taxon>Eukaryota</taxon>
        <taxon>Metazoa</taxon>
        <taxon>Chordata</taxon>
        <taxon>Craniata</taxon>
        <taxon>Vertebrata</taxon>
        <taxon>Euteleostomi</taxon>
        <taxon>Actinopterygii</taxon>
        <taxon>Neopterygii</taxon>
        <taxon>Teleostei</taxon>
        <taxon>Anguilliformes</taxon>
        <taxon>Congridae</taxon>
        <taxon>Conger</taxon>
    </lineage>
</organism>
<dbReference type="CDD" id="cd00086">
    <property type="entry name" value="homeodomain"/>
    <property type="match status" value="1"/>
</dbReference>
<dbReference type="AlphaFoldDB" id="A0A9Q1DVA7"/>
<gene>
    <name evidence="12" type="ORF">COCON_G00049350</name>
</gene>
<comment type="similarity">
    <text evidence="2">Belongs to the Abd-B homeobox family.</text>
</comment>
<comment type="subcellular location">
    <subcellularLocation>
        <location evidence="1 9 10">Nucleus</location>
    </subcellularLocation>
</comment>
<dbReference type="SMART" id="SM00389">
    <property type="entry name" value="HOX"/>
    <property type="match status" value="1"/>
</dbReference>
<dbReference type="InterPro" id="IPR001356">
    <property type="entry name" value="HD"/>
</dbReference>
<keyword evidence="4" id="KW-0805">Transcription regulation</keyword>
<dbReference type="InterPro" id="IPR009057">
    <property type="entry name" value="Homeodomain-like_sf"/>
</dbReference>
<keyword evidence="3" id="KW-0217">Developmental protein</keyword>
<evidence type="ECO:0000256" key="2">
    <source>
        <dbReference type="ARBA" id="ARBA00006317"/>
    </source>
</evidence>
<proteinExistence type="inferred from homology"/>
<dbReference type="GO" id="GO:0003677">
    <property type="term" value="F:DNA binding"/>
    <property type="evidence" value="ECO:0007669"/>
    <property type="project" value="UniProtKB-UniRule"/>
</dbReference>
<dbReference type="PANTHER" id="PTHR45804">
    <property type="entry name" value="SEGMENTATION PROTEIN FUSHI TARAZU-LIKE PROTEIN"/>
    <property type="match status" value="1"/>
</dbReference>
<evidence type="ECO:0000313" key="12">
    <source>
        <dbReference type="EMBL" id="KAJ8282416.1"/>
    </source>
</evidence>
<evidence type="ECO:0000256" key="1">
    <source>
        <dbReference type="ARBA" id="ARBA00004123"/>
    </source>
</evidence>
<evidence type="ECO:0000256" key="9">
    <source>
        <dbReference type="PROSITE-ProRule" id="PRU00108"/>
    </source>
</evidence>
<dbReference type="PROSITE" id="PS00027">
    <property type="entry name" value="HOMEOBOX_1"/>
    <property type="match status" value="1"/>
</dbReference>
<evidence type="ECO:0000256" key="6">
    <source>
        <dbReference type="ARBA" id="ARBA00023155"/>
    </source>
</evidence>
<dbReference type="GO" id="GO:0005634">
    <property type="term" value="C:nucleus"/>
    <property type="evidence" value="ECO:0007669"/>
    <property type="project" value="UniProtKB-SubCell"/>
</dbReference>
<keyword evidence="7" id="KW-0804">Transcription</keyword>
<evidence type="ECO:0000259" key="11">
    <source>
        <dbReference type="PROSITE" id="PS50071"/>
    </source>
</evidence>
<dbReference type="InterPro" id="IPR017970">
    <property type="entry name" value="Homeobox_CS"/>
</dbReference>
<reference evidence="12" key="1">
    <citation type="journal article" date="2023" name="Science">
        <title>Genome structures resolve the early diversification of teleost fishes.</title>
        <authorList>
            <person name="Parey E."/>
            <person name="Louis A."/>
            <person name="Montfort J."/>
            <person name="Bouchez O."/>
            <person name="Roques C."/>
            <person name="Iampietro C."/>
            <person name="Lluch J."/>
            <person name="Castinel A."/>
            <person name="Donnadieu C."/>
            <person name="Desvignes T."/>
            <person name="Floi Bucao C."/>
            <person name="Jouanno E."/>
            <person name="Wen M."/>
            <person name="Mejri S."/>
            <person name="Dirks R."/>
            <person name="Jansen H."/>
            <person name="Henkel C."/>
            <person name="Chen W.J."/>
            <person name="Zahm M."/>
            <person name="Cabau C."/>
            <person name="Klopp C."/>
            <person name="Thompson A.W."/>
            <person name="Robinson-Rechavi M."/>
            <person name="Braasch I."/>
            <person name="Lecointre G."/>
            <person name="Bobe J."/>
            <person name="Postlethwait J.H."/>
            <person name="Berthelot C."/>
            <person name="Roest Crollius H."/>
            <person name="Guiguen Y."/>
        </authorList>
    </citation>
    <scope>NUCLEOTIDE SEQUENCE</scope>
    <source>
        <strain evidence="12">Concon-B</strain>
    </source>
</reference>
<dbReference type="OrthoDB" id="6159439at2759"/>
<evidence type="ECO:0000313" key="13">
    <source>
        <dbReference type="Proteomes" id="UP001152803"/>
    </source>
</evidence>
<feature type="domain" description="Homeobox" evidence="11">
    <location>
        <begin position="110"/>
        <end position="170"/>
    </location>
</feature>
<dbReference type="GO" id="GO:0000981">
    <property type="term" value="F:DNA-binding transcription factor activity, RNA polymerase II-specific"/>
    <property type="evidence" value="ECO:0007669"/>
    <property type="project" value="InterPro"/>
</dbReference>
<evidence type="ECO:0000256" key="8">
    <source>
        <dbReference type="ARBA" id="ARBA00023242"/>
    </source>
</evidence>
<keyword evidence="6 9" id="KW-0371">Homeobox</keyword>
<protein>
    <recommendedName>
        <fullName evidence="11">Homeobox domain-containing protein</fullName>
    </recommendedName>
</protein>
<keyword evidence="8 9" id="KW-0539">Nucleus</keyword>
<evidence type="ECO:0000256" key="3">
    <source>
        <dbReference type="ARBA" id="ARBA00022473"/>
    </source>
</evidence>
<evidence type="ECO:0000256" key="5">
    <source>
        <dbReference type="ARBA" id="ARBA00023125"/>
    </source>
</evidence>
<dbReference type="PROSITE" id="PS50071">
    <property type="entry name" value="HOMEOBOX_2"/>
    <property type="match status" value="1"/>
</dbReference>
<dbReference type="FunFam" id="1.10.10.60:FF:000084">
    <property type="entry name" value="Homeobox protein Hox-D13"/>
    <property type="match status" value="1"/>
</dbReference>
<dbReference type="InterPro" id="IPR051003">
    <property type="entry name" value="AP_axis_regulatory_Homeobox"/>
</dbReference>
<dbReference type="SUPFAM" id="SSF46689">
    <property type="entry name" value="Homeodomain-like"/>
    <property type="match status" value="1"/>
</dbReference>
<keyword evidence="5 9" id="KW-0238">DNA-binding</keyword>
<name>A0A9Q1DVA7_CONCO</name>
<sequence>MDISGFASTNMHCNEIPGSATEFGVYQSCSGSYSQIPGYINVPVVPRAAANYPRHEAVLPIDGYQPWNWSNSWNSQLNCAKEQTPSPHSWKSSLAGETGLNETHVRTLYRHGRKKRVPYTKPQLKELEQEYTTNKLINKDKRRRIASSTNLSERQVTIWFQNRRVKDRKITSKLKDVHTYS</sequence>
<dbReference type="Proteomes" id="UP001152803">
    <property type="component" value="Unassembled WGS sequence"/>
</dbReference>
<feature type="DNA-binding region" description="Homeobox" evidence="9">
    <location>
        <begin position="112"/>
        <end position="171"/>
    </location>
</feature>
<accession>A0A9Q1DVA7</accession>
<dbReference type="PANTHER" id="PTHR45804:SF3">
    <property type="entry name" value="HOMEOBOX PROTEIN HOX-A13"/>
    <property type="match status" value="1"/>
</dbReference>
<dbReference type="Gene3D" id="1.10.10.60">
    <property type="entry name" value="Homeodomain-like"/>
    <property type="match status" value="1"/>
</dbReference>
<evidence type="ECO:0000256" key="10">
    <source>
        <dbReference type="RuleBase" id="RU000682"/>
    </source>
</evidence>